<sequence>MRAGVIQECKRRRFFENKQAEKKRKTREAAKKNRRRWEIDLISLCYIVLCPKSAISSCPQFSGLRRSCSKLDQSLNLSSTQSFFQQIDSHLRISSDRRGCRGVVTMAGSGKCLMLCFACDCSFSLAVTGNV</sequence>
<keyword evidence="3" id="KW-0687">Ribonucleoprotein</keyword>
<comment type="similarity">
    <text evidence="1">Belongs to the bacterial ribosomal protein bS21 family.</text>
</comment>
<proteinExistence type="inferred from homology"/>
<reference evidence="4 5" key="1">
    <citation type="submission" date="2020-04" db="EMBL/GenBank/DDBJ databases">
        <title>Plant Genome Project.</title>
        <authorList>
            <person name="Zhang R.-G."/>
        </authorList>
    </citation>
    <scope>NUCLEOTIDE SEQUENCE [LARGE SCALE GENOMIC DNA]</scope>
    <source>
        <strain evidence="4">YNK0</strain>
        <tissue evidence="4">Leaf</tissue>
    </source>
</reference>
<dbReference type="Gene3D" id="1.20.5.1150">
    <property type="entry name" value="Ribosomal protein S8"/>
    <property type="match status" value="1"/>
</dbReference>
<accession>A0A834ZY10</accession>
<evidence type="ECO:0000313" key="5">
    <source>
        <dbReference type="Proteomes" id="UP000655225"/>
    </source>
</evidence>
<dbReference type="Pfam" id="PF01165">
    <property type="entry name" value="Ribosomal_S21"/>
    <property type="match status" value="1"/>
</dbReference>
<comment type="caution">
    <text evidence="4">The sequence shown here is derived from an EMBL/GenBank/DDBJ whole genome shotgun (WGS) entry which is preliminary data.</text>
</comment>
<dbReference type="PANTHER" id="PTHR21109">
    <property type="entry name" value="MITOCHONDRIAL 28S RIBOSOMAL PROTEIN S21"/>
    <property type="match status" value="1"/>
</dbReference>
<evidence type="ECO:0000256" key="3">
    <source>
        <dbReference type="ARBA" id="ARBA00023274"/>
    </source>
</evidence>
<dbReference type="InterPro" id="IPR038380">
    <property type="entry name" value="Ribosomal_bS21_sf"/>
</dbReference>
<dbReference type="EMBL" id="JABCRI010000001">
    <property type="protein sequence ID" value="KAF8413393.1"/>
    <property type="molecule type" value="Genomic_DNA"/>
</dbReference>
<gene>
    <name evidence="4" type="ORF">HHK36_001374</name>
</gene>
<dbReference type="OrthoDB" id="785538at2759"/>
<keyword evidence="5" id="KW-1185">Reference proteome</keyword>
<evidence type="ECO:0008006" key="6">
    <source>
        <dbReference type="Google" id="ProtNLM"/>
    </source>
</evidence>
<dbReference type="GO" id="GO:0005840">
    <property type="term" value="C:ribosome"/>
    <property type="evidence" value="ECO:0007669"/>
    <property type="project" value="UniProtKB-KW"/>
</dbReference>
<evidence type="ECO:0000313" key="4">
    <source>
        <dbReference type="EMBL" id="KAF8413393.1"/>
    </source>
</evidence>
<dbReference type="GO" id="GO:1990904">
    <property type="term" value="C:ribonucleoprotein complex"/>
    <property type="evidence" value="ECO:0007669"/>
    <property type="project" value="UniProtKB-KW"/>
</dbReference>
<evidence type="ECO:0000256" key="2">
    <source>
        <dbReference type="ARBA" id="ARBA00022980"/>
    </source>
</evidence>
<dbReference type="GO" id="GO:0006412">
    <property type="term" value="P:translation"/>
    <property type="evidence" value="ECO:0007669"/>
    <property type="project" value="InterPro"/>
</dbReference>
<dbReference type="AlphaFoldDB" id="A0A834ZY10"/>
<keyword evidence="2" id="KW-0689">Ribosomal protein</keyword>
<dbReference type="PANTHER" id="PTHR21109:SF0">
    <property type="entry name" value="SMALL RIBOSOMAL SUBUNIT PROTEIN BS21M"/>
    <property type="match status" value="1"/>
</dbReference>
<organism evidence="4 5">
    <name type="scientific">Tetracentron sinense</name>
    <name type="common">Spur-leaf</name>
    <dbReference type="NCBI Taxonomy" id="13715"/>
    <lineage>
        <taxon>Eukaryota</taxon>
        <taxon>Viridiplantae</taxon>
        <taxon>Streptophyta</taxon>
        <taxon>Embryophyta</taxon>
        <taxon>Tracheophyta</taxon>
        <taxon>Spermatophyta</taxon>
        <taxon>Magnoliopsida</taxon>
        <taxon>Trochodendrales</taxon>
        <taxon>Trochodendraceae</taxon>
        <taxon>Tetracentron</taxon>
    </lineage>
</organism>
<protein>
    <recommendedName>
        <fullName evidence="6">Ribosomal protein S21</fullName>
    </recommendedName>
</protein>
<name>A0A834ZY10_TETSI</name>
<dbReference type="Proteomes" id="UP000655225">
    <property type="component" value="Unassembled WGS sequence"/>
</dbReference>
<dbReference type="GO" id="GO:0003735">
    <property type="term" value="F:structural constituent of ribosome"/>
    <property type="evidence" value="ECO:0007669"/>
    <property type="project" value="InterPro"/>
</dbReference>
<dbReference type="InterPro" id="IPR001911">
    <property type="entry name" value="Ribosomal_bS21"/>
</dbReference>
<evidence type="ECO:0000256" key="1">
    <source>
        <dbReference type="ARBA" id="ARBA00006640"/>
    </source>
</evidence>